<reference evidence="1 2" key="1">
    <citation type="journal article" date="2021" name="Commun. Biol.">
        <title>The genome of Shorea leprosula (Dipterocarpaceae) highlights the ecological relevance of drought in aseasonal tropical rainforests.</title>
        <authorList>
            <person name="Ng K.K.S."/>
            <person name="Kobayashi M.J."/>
            <person name="Fawcett J.A."/>
            <person name="Hatakeyama M."/>
            <person name="Paape T."/>
            <person name="Ng C.H."/>
            <person name="Ang C.C."/>
            <person name="Tnah L.H."/>
            <person name="Lee C.T."/>
            <person name="Nishiyama T."/>
            <person name="Sese J."/>
            <person name="O'Brien M.J."/>
            <person name="Copetti D."/>
            <person name="Mohd Noor M.I."/>
            <person name="Ong R.C."/>
            <person name="Putra M."/>
            <person name="Sireger I.Z."/>
            <person name="Indrioko S."/>
            <person name="Kosugi Y."/>
            <person name="Izuno A."/>
            <person name="Isagi Y."/>
            <person name="Lee S.L."/>
            <person name="Shimizu K.K."/>
        </authorList>
    </citation>
    <scope>NUCLEOTIDE SEQUENCE [LARGE SCALE GENOMIC DNA]</scope>
    <source>
        <strain evidence="1">214</strain>
    </source>
</reference>
<sequence length="102" mass="11241">MLCPPTLCTRRAPPVTATHFPAGNPAKLGDFLLLLLFLNPEIFPLLEIPDLLCFFLPCPSGSAGFESFGLFCREFPLNFLYMPPASTPNPPAPALLAENFWF</sequence>
<dbReference type="Proteomes" id="UP001054252">
    <property type="component" value="Unassembled WGS sequence"/>
</dbReference>
<organism evidence="1 2">
    <name type="scientific">Rubroshorea leprosula</name>
    <dbReference type="NCBI Taxonomy" id="152421"/>
    <lineage>
        <taxon>Eukaryota</taxon>
        <taxon>Viridiplantae</taxon>
        <taxon>Streptophyta</taxon>
        <taxon>Embryophyta</taxon>
        <taxon>Tracheophyta</taxon>
        <taxon>Spermatophyta</taxon>
        <taxon>Magnoliopsida</taxon>
        <taxon>eudicotyledons</taxon>
        <taxon>Gunneridae</taxon>
        <taxon>Pentapetalae</taxon>
        <taxon>rosids</taxon>
        <taxon>malvids</taxon>
        <taxon>Malvales</taxon>
        <taxon>Dipterocarpaceae</taxon>
        <taxon>Rubroshorea</taxon>
    </lineage>
</organism>
<evidence type="ECO:0000313" key="1">
    <source>
        <dbReference type="EMBL" id="GKV11398.1"/>
    </source>
</evidence>
<comment type="caution">
    <text evidence="1">The sequence shown here is derived from an EMBL/GenBank/DDBJ whole genome shotgun (WGS) entry which is preliminary data.</text>
</comment>
<gene>
    <name evidence="1" type="ORF">SLEP1_g22661</name>
</gene>
<dbReference type="AlphaFoldDB" id="A0AAV5JFX3"/>
<name>A0AAV5JFX3_9ROSI</name>
<evidence type="ECO:0000313" key="2">
    <source>
        <dbReference type="Proteomes" id="UP001054252"/>
    </source>
</evidence>
<accession>A0AAV5JFX3</accession>
<dbReference type="EMBL" id="BPVZ01000034">
    <property type="protein sequence ID" value="GKV11398.1"/>
    <property type="molecule type" value="Genomic_DNA"/>
</dbReference>
<keyword evidence="2" id="KW-1185">Reference proteome</keyword>
<protein>
    <submittedName>
        <fullName evidence="1">Uncharacterized protein</fullName>
    </submittedName>
</protein>
<proteinExistence type="predicted"/>